<reference evidence="1" key="2">
    <citation type="journal article" date="2015" name="Fish Shellfish Immunol.">
        <title>Early steps in the European eel (Anguilla anguilla)-Vibrio vulnificus interaction in the gills: Role of the RtxA13 toxin.</title>
        <authorList>
            <person name="Callol A."/>
            <person name="Pajuelo D."/>
            <person name="Ebbesson L."/>
            <person name="Teles M."/>
            <person name="MacKenzie S."/>
            <person name="Amaro C."/>
        </authorList>
    </citation>
    <scope>NUCLEOTIDE SEQUENCE</scope>
</reference>
<sequence>MHCSLSSSSHPSIQLNEADIRVNDKPILDALEEFTHHN</sequence>
<reference evidence="1" key="1">
    <citation type="submission" date="2014-11" db="EMBL/GenBank/DDBJ databases">
        <authorList>
            <person name="Amaro Gonzalez C."/>
        </authorList>
    </citation>
    <scope>NUCLEOTIDE SEQUENCE</scope>
</reference>
<organism evidence="1">
    <name type="scientific">Anguilla anguilla</name>
    <name type="common">European freshwater eel</name>
    <name type="synonym">Muraena anguilla</name>
    <dbReference type="NCBI Taxonomy" id="7936"/>
    <lineage>
        <taxon>Eukaryota</taxon>
        <taxon>Metazoa</taxon>
        <taxon>Chordata</taxon>
        <taxon>Craniata</taxon>
        <taxon>Vertebrata</taxon>
        <taxon>Euteleostomi</taxon>
        <taxon>Actinopterygii</taxon>
        <taxon>Neopterygii</taxon>
        <taxon>Teleostei</taxon>
        <taxon>Anguilliformes</taxon>
        <taxon>Anguillidae</taxon>
        <taxon>Anguilla</taxon>
    </lineage>
</organism>
<protein>
    <submittedName>
        <fullName evidence="1">Uncharacterized protein</fullName>
    </submittedName>
</protein>
<dbReference type="EMBL" id="GBXM01084825">
    <property type="protein sequence ID" value="JAH23752.1"/>
    <property type="molecule type" value="Transcribed_RNA"/>
</dbReference>
<evidence type="ECO:0000313" key="1">
    <source>
        <dbReference type="EMBL" id="JAH23752.1"/>
    </source>
</evidence>
<accession>A0A0E9R4T1</accession>
<dbReference type="AlphaFoldDB" id="A0A0E9R4T1"/>
<proteinExistence type="predicted"/>
<name>A0A0E9R4T1_ANGAN</name>